<keyword evidence="5" id="KW-0539">Nucleus</keyword>
<evidence type="ECO:0000256" key="2">
    <source>
        <dbReference type="ARBA" id="ARBA00005616"/>
    </source>
</evidence>
<dbReference type="InterPro" id="IPR015943">
    <property type="entry name" value="WD40/YVTN_repeat-like_dom_sf"/>
</dbReference>
<protein>
    <submittedName>
        <fullName evidence="8">WD repeat-containing protein 82</fullName>
    </submittedName>
</protein>
<dbReference type="PROSITE" id="PS50082">
    <property type="entry name" value="WD_REPEATS_2"/>
    <property type="match status" value="1"/>
</dbReference>
<reference evidence="8" key="1">
    <citation type="submission" date="2022-11" db="UniProtKB">
        <authorList>
            <consortium name="WormBaseParasite"/>
        </authorList>
    </citation>
    <scope>IDENTIFICATION</scope>
</reference>
<dbReference type="PANTHER" id="PTHR19861">
    <property type="entry name" value="WD40 REPEAT PROTEIN SWD2"/>
    <property type="match status" value="1"/>
</dbReference>
<dbReference type="GO" id="GO:0003682">
    <property type="term" value="F:chromatin binding"/>
    <property type="evidence" value="ECO:0007669"/>
    <property type="project" value="TreeGrafter"/>
</dbReference>
<dbReference type="Proteomes" id="UP000887578">
    <property type="component" value="Unplaced"/>
</dbReference>
<dbReference type="GO" id="GO:0016070">
    <property type="term" value="P:RNA metabolic process"/>
    <property type="evidence" value="ECO:0007669"/>
    <property type="project" value="UniProtKB-ARBA"/>
</dbReference>
<evidence type="ECO:0000256" key="6">
    <source>
        <dbReference type="PROSITE-ProRule" id="PRU00221"/>
    </source>
</evidence>
<name>A0A914QNK4_9BILA</name>
<dbReference type="GO" id="GO:0048188">
    <property type="term" value="C:Set1C/COMPASS complex"/>
    <property type="evidence" value="ECO:0007669"/>
    <property type="project" value="TreeGrafter"/>
</dbReference>
<keyword evidence="4" id="KW-0677">Repeat</keyword>
<dbReference type="Gene3D" id="2.130.10.10">
    <property type="entry name" value="YVTN repeat-like/Quinoprotein amine dehydrogenase"/>
    <property type="match status" value="1"/>
</dbReference>
<evidence type="ECO:0000256" key="4">
    <source>
        <dbReference type="ARBA" id="ARBA00022737"/>
    </source>
</evidence>
<comment type="subcellular location">
    <subcellularLocation>
        <location evidence="1">Nucleus</location>
    </subcellularLocation>
</comment>
<dbReference type="InterPro" id="IPR036322">
    <property type="entry name" value="WD40_repeat_dom_sf"/>
</dbReference>
<sequence>MKIIDMALSPQRELLLTCSNDNSFRVFDIRVNDCTHKMDCGTPPLVAIDSDGYVIALALDSKEIKMYDFRNMGNGPFQTFPFEDPSDRKWIKIKFSPLGTQIMINTNTPTVMLLEAYSANYNHVLNTTVFPGACQEVKGNFFSDYSMDEKYLFIGGPNGVVSVFETKDGKKCAELRSKHRGHVIHTAFNPVYRIMATASDELHLWS</sequence>
<dbReference type="PANTHER" id="PTHR19861:SF0">
    <property type="entry name" value="WD REPEAT-CONTAINING PROTEIN 82"/>
    <property type="match status" value="1"/>
</dbReference>
<evidence type="ECO:0000256" key="5">
    <source>
        <dbReference type="ARBA" id="ARBA00023242"/>
    </source>
</evidence>
<comment type="similarity">
    <text evidence="2">Belongs to the WD repeat SWD2 family.</text>
</comment>
<dbReference type="SUPFAM" id="SSF50978">
    <property type="entry name" value="WD40 repeat-like"/>
    <property type="match status" value="1"/>
</dbReference>
<evidence type="ECO:0000256" key="1">
    <source>
        <dbReference type="ARBA" id="ARBA00004123"/>
    </source>
</evidence>
<dbReference type="InterPro" id="IPR037867">
    <property type="entry name" value="Swd2/WDR82"/>
</dbReference>
<keyword evidence="3 6" id="KW-0853">WD repeat</keyword>
<keyword evidence="7" id="KW-1185">Reference proteome</keyword>
<evidence type="ECO:0000313" key="7">
    <source>
        <dbReference type="Proteomes" id="UP000887578"/>
    </source>
</evidence>
<proteinExistence type="inferred from homology"/>
<evidence type="ECO:0000256" key="3">
    <source>
        <dbReference type="ARBA" id="ARBA00022574"/>
    </source>
</evidence>
<evidence type="ECO:0000313" key="8">
    <source>
        <dbReference type="WBParaSite" id="PDA_v2.g28962.t1"/>
    </source>
</evidence>
<dbReference type="AlphaFoldDB" id="A0A914QNK4"/>
<organism evidence="7 8">
    <name type="scientific">Panagrolaimus davidi</name>
    <dbReference type="NCBI Taxonomy" id="227884"/>
    <lineage>
        <taxon>Eukaryota</taxon>
        <taxon>Metazoa</taxon>
        <taxon>Ecdysozoa</taxon>
        <taxon>Nematoda</taxon>
        <taxon>Chromadorea</taxon>
        <taxon>Rhabditida</taxon>
        <taxon>Tylenchina</taxon>
        <taxon>Panagrolaimomorpha</taxon>
        <taxon>Panagrolaimoidea</taxon>
        <taxon>Panagrolaimidae</taxon>
        <taxon>Panagrolaimus</taxon>
    </lineage>
</organism>
<feature type="repeat" description="WD" evidence="6">
    <location>
        <begin position="1"/>
        <end position="37"/>
    </location>
</feature>
<dbReference type="WBParaSite" id="PDA_v2.g28962.t1">
    <property type="protein sequence ID" value="PDA_v2.g28962.t1"/>
    <property type="gene ID" value="PDA_v2.g28962"/>
</dbReference>
<dbReference type="InterPro" id="IPR001680">
    <property type="entry name" value="WD40_rpt"/>
</dbReference>
<accession>A0A914QNK4</accession>